<evidence type="ECO:0000256" key="3">
    <source>
        <dbReference type="ARBA" id="ARBA00022801"/>
    </source>
</evidence>
<evidence type="ECO:0000256" key="11">
    <source>
        <dbReference type="PROSITE-ProRule" id="PRU00560"/>
    </source>
</evidence>
<dbReference type="AlphaFoldDB" id="A0A2A4X943"/>
<comment type="catalytic activity">
    <reaction evidence="8">
        <text>Couples ATP hydrolysis with the unwinding of duplex DNA by translocating in the 3'-5' direction.</text>
        <dbReference type="EC" id="5.6.2.4"/>
    </reaction>
</comment>
<feature type="binding site" evidence="11">
    <location>
        <begin position="29"/>
        <end position="36"/>
    </location>
    <ligand>
        <name>ATP</name>
        <dbReference type="ChEBI" id="CHEBI:30616"/>
    </ligand>
</feature>
<comment type="catalytic activity">
    <reaction evidence="10">
        <text>ATP + H2O = ADP + phosphate + H(+)</text>
        <dbReference type="Rhea" id="RHEA:13065"/>
        <dbReference type="ChEBI" id="CHEBI:15377"/>
        <dbReference type="ChEBI" id="CHEBI:15378"/>
        <dbReference type="ChEBI" id="CHEBI:30616"/>
        <dbReference type="ChEBI" id="CHEBI:43474"/>
        <dbReference type="ChEBI" id="CHEBI:456216"/>
        <dbReference type="EC" id="5.6.2.4"/>
    </reaction>
</comment>
<keyword evidence="5 11" id="KW-0067">ATP-binding</keyword>
<dbReference type="SUPFAM" id="SSF52540">
    <property type="entry name" value="P-loop containing nucleoside triphosphate hydrolases"/>
    <property type="match status" value="1"/>
</dbReference>
<evidence type="ECO:0000259" key="12">
    <source>
        <dbReference type="PROSITE" id="PS51198"/>
    </source>
</evidence>
<dbReference type="GO" id="GO:0016887">
    <property type="term" value="F:ATP hydrolysis activity"/>
    <property type="evidence" value="ECO:0007669"/>
    <property type="project" value="RHEA"/>
</dbReference>
<evidence type="ECO:0000256" key="7">
    <source>
        <dbReference type="ARBA" id="ARBA00023235"/>
    </source>
</evidence>
<dbReference type="PROSITE" id="PS51198">
    <property type="entry name" value="UVRD_HELICASE_ATP_BIND"/>
    <property type="match status" value="1"/>
</dbReference>
<evidence type="ECO:0000256" key="4">
    <source>
        <dbReference type="ARBA" id="ARBA00022806"/>
    </source>
</evidence>
<evidence type="ECO:0000256" key="9">
    <source>
        <dbReference type="ARBA" id="ARBA00034808"/>
    </source>
</evidence>
<dbReference type="InterPro" id="IPR014016">
    <property type="entry name" value="UvrD-like_ATP-bd"/>
</dbReference>
<dbReference type="EC" id="5.6.2.4" evidence="9"/>
<dbReference type="GO" id="GO:0000725">
    <property type="term" value="P:recombinational repair"/>
    <property type="evidence" value="ECO:0007669"/>
    <property type="project" value="TreeGrafter"/>
</dbReference>
<organism evidence="14 15">
    <name type="scientific">Aerophobetes bacterium</name>
    <dbReference type="NCBI Taxonomy" id="2030807"/>
    <lineage>
        <taxon>Bacteria</taxon>
        <taxon>Candidatus Aerophobota</taxon>
    </lineage>
</organism>
<keyword evidence="2 11" id="KW-0547">Nucleotide-binding</keyword>
<dbReference type="InterPro" id="IPR014017">
    <property type="entry name" value="DNA_helicase_UvrD-like_C"/>
</dbReference>
<proteinExistence type="inferred from homology"/>
<name>A0A2A4X943_UNCAE</name>
<dbReference type="Gene3D" id="3.40.50.300">
    <property type="entry name" value="P-loop containing nucleotide triphosphate hydrolases"/>
    <property type="match status" value="2"/>
</dbReference>
<dbReference type="InterPro" id="IPR000212">
    <property type="entry name" value="DNA_helicase_UvrD/REP"/>
</dbReference>
<dbReference type="InterPro" id="IPR027417">
    <property type="entry name" value="P-loop_NTPase"/>
</dbReference>
<dbReference type="GO" id="GO:0005524">
    <property type="term" value="F:ATP binding"/>
    <property type="evidence" value="ECO:0007669"/>
    <property type="project" value="UniProtKB-UniRule"/>
</dbReference>
<dbReference type="EMBL" id="NVUK01000003">
    <property type="protein sequence ID" value="PCI78585.1"/>
    <property type="molecule type" value="Genomic_DNA"/>
</dbReference>
<accession>A0A2A4X943</accession>
<sequence length="669" mass="76607">MATKATTVRLNPEQRKAVLTTENKVLILAGAGSGKTRVLIERCKHLIENKNVHPSQILGLTFTNKAAGEMKHRLKASVFHKEISKVHLSTFHRFCMDILKKHIPLLGYRYPFSLYDEKDLRRLILELIDEHIPSSSSITSFEPLIQTLLFHRGQGSLVEDLPILEDKDEVALLQAVYTALPAAMRSYNALDFDSLLLLTCELFETCPEILNLYQDQYRYIMIDEYQDTSPVQSQIALTLAEKHNNLCVVGDDDQSIYGWRGAKVEHILNFPADVVIKLEHNYRSTSHILRAANSLIKNNTVRHDKELITNMGSGDTVEVFNAPTEKEEVEGVIHRILAVREKKQLPWREIAILYRSNRLAKLFELQLIQTVWKNNGQFQRGIPYEVYGGQNFFEKSEIKDILAYLKLIVNPKDYRSLLRIINYPRRGISIATINALNTEANIKNLPMYTLIQQFVQNTPAHTLNEKISSRGVSGLKLFVDQIEEAKTLFQTGPLPGKLEIFLEKIGYKKHLFSETKSEKSRKQKWENVLSCIQALKWFEEDNEGAVSLADFISNAALESDPSKKKKDGDNKLNLMTFHSAKGLEFEAVFLIGIEDHLVPHHRSISQQQIEEERRLLYVAITRAKETLCLSMARKRTTYGKLVPSTPSRFLFEIPKHLLKVTRYDTLSLP</sequence>
<dbReference type="Pfam" id="PF13361">
    <property type="entry name" value="UvrD_C"/>
    <property type="match status" value="1"/>
</dbReference>
<keyword evidence="7" id="KW-0413">Isomerase</keyword>
<dbReference type="Pfam" id="PF00580">
    <property type="entry name" value="UvrD-helicase"/>
    <property type="match status" value="1"/>
</dbReference>
<feature type="domain" description="UvrD-like helicase ATP-binding" evidence="12">
    <location>
        <begin position="8"/>
        <end position="285"/>
    </location>
</feature>
<dbReference type="CDD" id="cd17932">
    <property type="entry name" value="DEXQc_UvrD"/>
    <property type="match status" value="1"/>
</dbReference>
<comment type="similarity">
    <text evidence="1">Belongs to the helicase family. UvrD subfamily.</text>
</comment>
<dbReference type="InterPro" id="IPR013986">
    <property type="entry name" value="DExx_box_DNA_helicase_dom_sf"/>
</dbReference>
<evidence type="ECO:0000259" key="13">
    <source>
        <dbReference type="PROSITE" id="PS51217"/>
    </source>
</evidence>
<evidence type="ECO:0000256" key="8">
    <source>
        <dbReference type="ARBA" id="ARBA00034617"/>
    </source>
</evidence>
<keyword evidence="3 11" id="KW-0378">Hydrolase</keyword>
<dbReference type="Proteomes" id="UP000218775">
    <property type="component" value="Unassembled WGS sequence"/>
</dbReference>
<dbReference type="Gene3D" id="1.10.486.10">
    <property type="entry name" value="PCRA, domain 4"/>
    <property type="match status" value="1"/>
</dbReference>
<dbReference type="GO" id="GO:0003677">
    <property type="term" value="F:DNA binding"/>
    <property type="evidence" value="ECO:0007669"/>
    <property type="project" value="UniProtKB-KW"/>
</dbReference>
<evidence type="ECO:0000256" key="6">
    <source>
        <dbReference type="ARBA" id="ARBA00023125"/>
    </source>
</evidence>
<gene>
    <name evidence="14" type="ORF">COB21_00415</name>
</gene>
<protein>
    <recommendedName>
        <fullName evidence="9">DNA 3'-5' helicase</fullName>
        <ecNumber evidence="9">5.6.2.4</ecNumber>
    </recommendedName>
</protein>
<evidence type="ECO:0000313" key="14">
    <source>
        <dbReference type="EMBL" id="PCI78585.1"/>
    </source>
</evidence>
<keyword evidence="4 11" id="KW-0347">Helicase</keyword>
<dbReference type="Gene3D" id="1.10.10.160">
    <property type="match status" value="1"/>
</dbReference>
<evidence type="ECO:0000256" key="10">
    <source>
        <dbReference type="ARBA" id="ARBA00048988"/>
    </source>
</evidence>
<evidence type="ECO:0000256" key="2">
    <source>
        <dbReference type="ARBA" id="ARBA00022741"/>
    </source>
</evidence>
<keyword evidence="6" id="KW-0238">DNA-binding</keyword>
<dbReference type="PANTHER" id="PTHR11070">
    <property type="entry name" value="UVRD / RECB / PCRA DNA HELICASE FAMILY MEMBER"/>
    <property type="match status" value="1"/>
</dbReference>
<feature type="domain" description="UvrD-like helicase C-terminal" evidence="13">
    <location>
        <begin position="286"/>
        <end position="582"/>
    </location>
</feature>
<comment type="caution">
    <text evidence="14">The sequence shown here is derived from an EMBL/GenBank/DDBJ whole genome shotgun (WGS) entry which is preliminary data.</text>
</comment>
<evidence type="ECO:0000256" key="1">
    <source>
        <dbReference type="ARBA" id="ARBA00009922"/>
    </source>
</evidence>
<evidence type="ECO:0000313" key="15">
    <source>
        <dbReference type="Proteomes" id="UP000218775"/>
    </source>
</evidence>
<dbReference type="GO" id="GO:0005829">
    <property type="term" value="C:cytosol"/>
    <property type="evidence" value="ECO:0007669"/>
    <property type="project" value="TreeGrafter"/>
</dbReference>
<dbReference type="GO" id="GO:0043138">
    <property type="term" value="F:3'-5' DNA helicase activity"/>
    <property type="evidence" value="ECO:0007669"/>
    <property type="project" value="UniProtKB-EC"/>
</dbReference>
<dbReference type="PROSITE" id="PS51217">
    <property type="entry name" value="UVRD_HELICASE_CTER"/>
    <property type="match status" value="1"/>
</dbReference>
<reference evidence="15" key="1">
    <citation type="submission" date="2017-08" db="EMBL/GenBank/DDBJ databases">
        <title>A dynamic microbial community with high functional redundancy inhabits the cold, oxic subseafloor aquifer.</title>
        <authorList>
            <person name="Tully B.J."/>
            <person name="Wheat C.G."/>
            <person name="Glazer B.T."/>
            <person name="Huber J.A."/>
        </authorList>
    </citation>
    <scope>NUCLEOTIDE SEQUENCE [LARGE SCALE GENOMIC DNA]</scope>
</reference>
<dbReference type="PANTHER" id="PTHR11070:SF2">
    <property type="entry name" value="ATP-DEPENDENT DNA HELICASE SRS2"/>
    <property type="match status" value="1"/>
</dbReference>
<evidence type="ECO:0000256" key="5">
    <source>
        <dbReference type="ARBA" id="ARBA00022840"/>
    </source>
</evidence>